<keyword evidence="3" id="KW-1185">Reference proteome</keyword>
<proteinExistence type="predicted"/>
<feature type="transmembrane region" description="Helical" evidence="1">
    <location>
        <begin position="379"/>
        <end position="399"/>
    </location>
</feature>
<evidence type="ECO:0000313" key="3">
    <source>
        <dbReference type="Proteomes" id="UP000322699"/>
    </source>
</evidence>
<dbReference type="EMBL" id="VRLW01000001">
    <property type="protein sequence ID" value="KAA1260340.1"/>
    <property type="molecule type" value="Genomic_DNA"/>
</dbReference>
<keyword evidence="1" id="KW-0472">Membrane</keyword>
<evidence type="ECO:0000256" key="1">
    <source>
        <dbReference type="SAM" id="Phobius"/>
    </source>
</evidence>
<reference evidence="2 3" key="1">
    <citation type="submission" date="2019-08" db="EMBL/GenBank/DDBJ databases">
        <title>Deep-cultivation of Planctomycetes and their phenomic and genomic characterization uncovers novel biology.</title>
        <authorList>
            <person name="Wiegand S."/>
            <person name="Jogler M."/>
            <person name="Boedeker C."/>
            <person name="Pinto D."/>
            <person name="Vollmers J."/>
            <person name="Rivas-Marin E."/>
            <person name="Kohn T."/>
            <person name="Peeters S.H."/>
            <person name="Heuer A."/>
            <person name="Rast P."/>
            <person name="Oberbeckmann S."/>
            <person name="Bunk B."/>
            <person name="Jeske O."/>
            <person name="Meyerdierks A."/>
            <person name="Storesund J.E."/>
            <person name="Kallscheuer N."/>
            <person name="Luecker S."/>
            <person name="Lage O.M."/>
            <person name="Pohl T."/>
            <person name="Merkel B.J."/>
            <person name="Hornburger P."/>
            <person name="Mueller R.-W."/>
            <person name="Bruemmer F."/>
            <person name="Labrenz M."/>
            <person name="Spormann A.M."/>
            <person name="Op Den Camp H."/>
            <person name="Overmann J."/>
            <person name="Amann R."/>
            <person name="Jetten M.S.M."/>
            <person name="Mascher T."/>
            <person name="Medema M.H."/>
            <person name="Devos D.P."/>
            <person name="Kaster A.-K."/>
            <person name="Ovreas L."/>
            <person name="Rohde M."/>
            <person name="Galperin M.Y."/>
            <person name="Jogler C."/>
        </authorList>
    </citation>
    <scope>NUCLEOTIDE SEQUENCE [LARGE SCALE GENOMIC DNA]</scope>
    <source>
        <strain evidence="2 3">LF1</strain>
    </source>
</reference>
<gene>
    <name evidence="2" type="ORF">LF1_28800</name>
</gene>
<organism evidence="2 3">
    <name type="scientific">Rubripirellula obstinata</name>
    <dbReference type="NCBI Taxonomy" id="406547"/>
    <lineage>
        <taxon>Bacteria</taxon>
        <taxon>Pseudomonadati</taxon>
        <taxon>Planctomycetota</taxon>
        <taxon>Planctomycetia</taxon>
        <taxon>Pirellulales</taxon>
        <taxon>Pirellulaceae</taxon>
        <taxon>Rubripirellula</taxon>
    </lineage>
</organism>
<evidence type="ECO:0000313" key="2">
    <source>
        <dbReference type="EMBL" id="KAA1260340.1"/>
    </source>
</evidence>
<feature type="transmembrane region" description="Helical" evidence="1">
    <location>
        <begin position="411"/>
        <end position="431"/>
    </location>
</feature>
<protein>
    <recommendedName>
        <fullName evidence="4">DUF4350 domain-containing protein</fullName>
    </recommendedName>
</protein>
<dbReference type="AlphaFoldDB" id="A0A5B1CLD0"/>
<feature type="transmembrane region" description="Helical" evidence="1">
    <location>
        <begin position="15"/>
        <end position="37"/>
    </location>
</feature>
<comment type="caution">
    <text evidence="2">The sequence shown here is derived from an EMBL/GenBank/DDBJ whole genome shotgun (WGS) entry which is preliminary data.</text>
</comment>
<evidence type="ECO:0008006" key="4">
    <source>
        <dbReference type="Google" id="ProtNLM"/>
    </source>
</evidence>
<sequence length="743" mass="80500">MPQQRETLAVNRSQIWIFAVLLAGWNGAALTAIVAAAEDQAAAKSANVIASAGLDGHYRVGRWTGIRLAEINSADTVIQTRDGDGVRVDFKSRMTADGPSDWVYVLPGSEAAPLSVVRDGETILKDRLPTVGSPSRGPAMLPVDMPWTVVFGDPLGLDKIGKNELLRRAATVAVTVPESASDLPDAAIGYDAIDVMLVTGSGADVLSQLDQTQADAVVGWVKSGGRMVMTLGQSAPDLLAAAPWLSELLPFDPSQIVSINPSAIETYTATQTQLDSFDGIKLPRESGKVLVMGRTNRRTITPIASQFNVGFGTVVVVAADLDAEPFLDWPQRFDFVTAMTGDSVLPPDAADKVQSRRTAYDDLAGQLRMTLDQFPIRRGAGFSVIALILLGLIALIGPLDYLLINRVLGRPLLGWISFPVTAIAISGLLVWQSLPDAKRVSSNEDQPKGIQCNRVEFIDIDAVSDPVIGRGESINFFYTHDAGSYDVNIAMDDDMQAMATNISSSAAAFGYPGQSFGGIQIGLEDTRLPAYDATSDLDHDPSLPLLTGLPLAPRSSKGFFHRFSFRGELSSQVELRRRRGSELLQGELVNPLPVDLLDGMLIFRNWVYLLPTRFKAGGRVGSLKELRQKNFRWLLSRQQAIESSSQTEAWDPGQTNDLRRLAEVLMFHQAVGGTTYTQLKHEPLSHLDLSDALTSDRCILMGRLETSLTNVNVKSTMIDEPIQPGGETLSLLRVVLPVVTAKR</sequence>
<dbReference type="Proteomes" id="UP000322699">
    <property type="component" value="Unassembled WGS sequence"/>
</dbReference>
<accession>A0A5B1CLD0</accession>
<keyword evidence="1" id="KW-1133">Transmembrane helix</keyword>
<name>A0A5B1CLD0_9BACT</name>
<keyword evidence="1" id="KW-0812">Transmembrane</keyword>